<dbReference type="Pfam" id="PF00441">
    <property type="entry name" value="Acyl-CoA_dh_1"/>
    <property type="match status" value="1"/>
</dbReference>
<dbReference type="InterPro" id="IPR037069">
    <property type="entry name" value="AcylCoA_DH/ox_N_sf"/>
</dbReference>
<comment type="similarity">
    <text evidence="2 10">Belongs to the acyl-CoA dehydrogenase family.</text>
</comment>
<evidence type="ECO:0000259" key="13">
    <source>
        <dbReference type="Pfam" id="PF02771"/>
    </source>
</evidence>
<dbReference type="FunFam" id="2.40.110.10:FF:000031">
    <property type="entry name" value="Acyl-CoA dehydrogenase, putative"/>
    <property type="match status" value="1"/>
</dbReference>
<evidence type="ECO:0000256" key="1">
    <source>
        <dbReference type="ARBA" id="ARBA00001974"/>
    </source>
</evidence>
<evidence type="ECO:0000256" key="6">
    <source>
        <dbReference type="ARBA" id="ARBA00051388"/>
    </source>
</evidence>
<dbReference type="Gene3D" id="1.20.140.10">
    <property type="entry name" value="Butyryl-CoA Dehydrogenase, subunit A, domain 3"/>
    <property type="match status" value="1"/>
</dbReference>
<accession>A0A4R6XW98</accession>
<comment type="function">
    <text evidence="7">Involved in the assimilation of dimethylsulphoniopropionate (DMSP), an important compound in the fixation of carbon in marine phytoplankton, by mediating the conversion of 3-(methylthio)propanoyl-CoA (MMPA-CoA) to 3-(methylthio)acryloyl-CoA (MTA-CoA).</text>
</comment>
<keyword evidence="5 10" id="KW-0560">Oxidoreductase</keyword>
<protein>
    <recommendedName>
        <fullName evidence="9">3-methylmercaptopropionyl-CoA dehydrogenase</fullName>
        <ecNumber evidence="8">1.3.99.41</ecNumber>
    </recommendedName>
</protein>
<evidence type="ECO:0000313" key="16">
    <source>
        <dbReference type="Proteomes" id="UP000295724"/>
    </source>
</evidence>
<sequence length="590" mass="65276">MANLPAPIKDIQFIADEVLDLTAHYKKLGVHDDIDAETFMTIVEEASKFLHENAGPLNRNADEQGCHHEGTSVTTPDGFKKLYKEFCESGWAALDGDPEYGGQGLSYWLQLILGELNTYYCPGWSNYPGLTHGARELIAHFGSDVLKQKFLPKLTTGEWSGTMCLTEPHCGTDLGLVNTSAKPNEDGSYDITGTKIFITSGEHDLTDNIIHLVLARLPDAPKGTKGISLFLVPKILLNADLELDQRNTLGAASIEHKMGLNGSATCVMNFDAAKGFLIGEGNDGLKIMFTMMNGARLNTGIQGLSATQASYENALAYAKDRLQMRAATGAKYPNKPADPIIVHPDVRRMLLTMKAFAEGNRAMAYFVGQQIEIIKHSKDQVEVKRADRLLAFLTPILKAFLTEVALEATDNGVQIFGGHGYIREHGQEQWHRDAKIFTLYEGTTGIQALDLTGRKMLMMQKGQIGEMAELIQNFINETDTPMNQELQNYLDMWQEMTEFITGQAQKNANEVGAASVDYLMMSGYVILAYFWAQLHNSAENNKGQLGADFYNGKKKTAQFYFAKILPRCHALKATIMTGADPLMNIKESEF</sequence>
<dbReference type="SUPFAM" id="SSF47203">
    <property type="entry name" value="Acyl-CoA dehydrogenase C-terminal domain-like"/>
    <property type="match status" value="1"/>
</dbReference>
<feature type="domain" description="Acetyl-CoA dehydrogenase-like C-terminal" evidence="14">
    <location>
        <begin position="469"/>
        <end position="585"/>
    </location>
</feature>
<dbReference type="EC" id="1.3.99.41" evidence="8"/>
<dbReference type="GO" id="GO:0050660">
    <property type="term" value="F:flavin adenine dinucleotide binding"/>
    <property type="evidence" value="ECO:0007669"/>
    <property type="project" value="InterPro"/>
</dbReference>
<dbReference type="RefSeq" id="WP_099019330.1">
    <property type="nucleotide sequence ID" value="NZ_NIHB01000002.1"/>
</dbReference>
<reference evidence="15 16" key="1">
    <citation type="submission" date="2019-03" db="EMBL/GenBank/DDBJ databases">
        <title>Genomic Encyclopedia of Type Strains, Phase IV (KMG-IV): sequencing the most valuable type-strain genomes for metagenomic binning, comparative biology and taxonomic classification.</title>
        <authorList>
            <person name="Goeker M."/>
        </authorList>
    </citation>
    <scope>NUCLEOTIDE SEQUENCE [LARGE SCALE GENOMIC DNA]</scope>
    <source>
        <strain evidence="15 16">DSM 25488</strain>
    </source>
</reference>
<name>A0A4R6XW98_9GAMM</name>
<feature type="domain" description="Acyl-CoA oxidase/dehydrogenase middle" evidence="12">
    <location>
        <begin position="163"/>
        <end position="271"/>
    </location>
</feature>
<evidence type="ECO:0000256" key="5">
    <source>
        <dbReference type="ARBA" id="ARBA00023002"/>
    </source>
</evidence>
<dbReference type="Proteomes" id="UP000295724">
    <property type="component" value="Unassembled WGS sequence"/>
</dbReference>
<dbReference type="PANTHER" id="PTHR42803:SF1">
    <property type="entry name" value="BROAD-SPECIFICITY LINEAR ACYL-COA DEHYDROGENASE FADE5"/>
    <property type="match status" value="1"/>
</dbReference>
<keyword evidence="16" id="KW-1185">Reference proteome</keyword>
<gene>
    <name evidence="15" type="ORF">C8D91_1203</name>
</gene>
<proteinExistence type="inferred from homology"/>
<evidence type="ECO:0000256" key="9">
    <source>
        <dbReference type="ARBA" id="ARBA00069043"/>
    </source>
</evidence>
<evidence type="ECO:0000256" key="3">
    <source>
        <dbReference type="ARBA" id="ARBA00022630"/>
    </source>
</evidence>
<comment type="cofactor">
    <cofactor evidence="1 10">
        <name>FAD</name>
        <dbReference type="ChEBI" id="CHEBI:57692"/>
    </cofactor>
</comment>
<evidence type="ECO:0000259" key="14">
    <source>
        <dbReference type="Pfam" id="PF12806"/>
    </source>
</evidence>
<dbReference type="InterPro" id="IPR052166">
    <property type="entry name" value="Diverse_Acyl-CoA_DH"/>
</dbReference>
<dbReference type="InterPro" id="IPR025878">
    <property type="entry name" value="Acyl-CoA_dh-like_C_dom"/>
</dbReference>
<dbReference type="InterPro" id="IPR006091">
    <property type="entry name" value="Acyl-CoA_Oxase/DH_mid-dom"/>
</dbReference>
<evidence type="ECO:0000256" key="10">
    <source>
        <dbReference type="RuleBase" id="RU362125"/>
    </source>
</evidence>
<dbReference type="InterPro" id="IPR013786">
    <property type="entry name" value="AcylCoA_DH/ox_N"/>
</dbReference>
<evidence type="ECO:0000256" key="7">
    <source>
        <dbReference type="ARBA" id="ARBA00058683"/>
    </source>
</evidence>
<dbReference type="InterPro" id="IPR009075">
    <property type="entry name" value="AcylCo_DH/oxidase_C"/>
</dbReference>
<comment type="caution">
    <text evidence="15">The sequence shown here is derived from an EMBL/GenBank/DDBJ whole genome shotgun (WGS) entry which is preliminary data.</text>
</comment>
<evidence type="ECO:0000256" key="2">
    <source>
        <dbReference type="ARBA" id="ARBA00009347"/>
    </source>
</evidence>
<dbReference type="SUPFAM" id="SSF56645">
    <property type="entry name" value="Acyl-CoA dehydrogenase NM domain-like"/>
    <property type="match status" value="1"/>
</dbReference>
<dbReference type="Gene3D" id="1.10.540.10">
    <property type="entry name" value="Acyl-CoA dehydrogenase/oxidase, N-terminal domain"/>
    <property type="match status" value="1"/>
</dbReference>
<feature type="domain" description="Acyl-CoA dehydrogenase/oxidase C-terminal" evidence="11">
    <location>
        <begin position="282"/>
        <end position="451"/>
    </location>
</feature>
<keyword evidence="3 10" id="KW-0285">Flavoprotein</keyword>
<dbReference type="Pfam" id="PF12806">
    <property type="entry name" value="Acyl-CoA_dh_C"/>
    <property type="match status" value="1"/>
</dbReference>
<dbReference type="Gene3D" id="2.40.110.10">
    <property type="entry name" value="Butyryl-CoA Dehydrogenase, subunit A, domain 2"/>
    <property type="match status" value="1"/>
</dbReference>
<organism evidence="15 16">
    <name type="scientific">Marinicella litoralis</name>
    <dbReference type="NCBI Taxonomy" id="644220"/>
    <lineage>
        <taxon>Bacteria</taxon>
        <taxon>Pseudomonadati</taxon>
        <taxon>Pseudomonadota</taxon>
        <taxon>Gammaproteobacteria</taxon>
        <taxon>Lysobacterales</taxon>
        <taxon>Marinicellaceae</taxon>
        <taxon>Marinicella</taxon>
    </lineage>
</organism>
<dbReference type="InterPro" id="IPR046373">
    <property type="entry name" value="Acyl-CoA_Oxase/DH_mid-dom_sf"/>
</dbReference>
<evidence type="ECO:0000313" key="15">
    <source>
        <dbReference type="EMBL" id="TDR22710.1"/>
    </source>
</evidence>
<dbReference type="InterPro" id="IPR036250">
    <property type="entry name" value="AcylCo_DH-like_C"/>
</dbReference>
<keyword evidence="4 10" id="KW-0274">FAD</keyword>
<comment type="catalytic activity">
    <reaction evidence="6">
        <text>3-(methylsulfanyl)propanoyl-CoA + oxidized [electron-transfer flavoprotein] + H(+) = 3-(methylsulfanyl)acryloyl-CoA + reduced [electron-transfer flavoprotein]</text>
        <dbReference type="Rhea" id="RHEA:52612"/>
        <dbReference type="Rhea" id="RHEA-COMP:10685"/>
        <dbReference type="Rhea" id="RHEA-COMP:10686"/>
        <dbReference type="ChEBI" id="CHEBI:15378"/>
        <dbReference type="ChEBI" id="CHEBI:57692"/>
        <dbReference type="ChEBI" id="CHEBI:58307"/>
        <dbReference type="ChEBI" id="CHEBI:82815"/>
        <dbReference type="ChEBI" id="CHEBI:84994"/>
        <dbReference type="EC" id="1.3.99.41"/>
    </reaction>
    <physiologicalReaction direction="left-to-right" evidence="6">
        <dbReference type="Rhea" id="RHEA:52613"/>
    </physiologicalReaction>
</comment>
<dbReference type="AlphaFoldDB" id="A0A4R6XW98"/>
<dbReference type="GO" id="GO:0016627">
    <property type="term" value="F:oxidoreductase activity, acting on the CH-CH group of donors"/>
    <property type="evidence" value="ECO:0007669"/>
    <property type="project" value="InterPro"/>
</dbReference>
<dbReference type="Pfam" id="PF02771">
    <property type="entry name" value="Acyl-CoA_dh_N"/>
    <property type="match status" value="1"/>
</dbReference>
<feature type="domain" description="Acyl-CoA dehydrogenase/oxidase N-terminal" evidence="13">
    <location>
        <begin position="41"/>
        <end position="158"/>
    </location>
</feature>
<evidence type="ECO:0000259" key="12">
    <source>
        <dbReference type="Pfam" id="PF02770"/>
    </source>
</evidence>
<dbReference type="EMBL" id="SNZB01000002">
    <property type="protein sequence ID" value="TDR22710.1"/>
    <property type="molecule type" value="Genomic_DNA"/>
</dbReference>
<evidence type="ECO:0000256" key="8">
    <source>
        <dbReference type="ARBA" id="ARBA00066694"/>
    </source>
</evidence>
<dbReference type="PANTHER" id="PTHR42803">
    <property type="entry name" value="ACYL-COA DEHYDROGENASE"/>
    <property type="match status" value="1"/>
</dbReference>
<evidence type="ECO:0000259" key="11">
    <source>
        <dbReference type="Pfam" id="PF00441"/>
    </source>
</evidence>
<dbReference type="OrthoDB" id="9764895at2"/>
<dbReference type="Pfam" id="PF02770">
    <property type="entry name" value="Acyl-CoA_dh_M"/>
    <property type="match status" value="1"/>
</dbReference>
<dbReference type="InterPro" id="IPR009100">
    <property type="entry name" value="AcylCoA_DH/oxidase_NM_dom_sf"/>
</dbReference>
<evidence type="ECO:0000256" key="4">
    <source>
        <dbReference type="ARBA" id="ARBA00022827"/>
    </source>
</evidence>